<protein>
    <submittedName>
        <fullName evidence="1">Uncharacterized protein</fullName>
    </submittedName>
</protein>
<sequence>MRGLARREFCLVLLRRMADLRPDLAAAALPRLGATRAEAHAAHTRWQALHHAPRAPRGLALRTAVLGPAPETGDRRFGDLDLEVRRWPLPLWPHLRWEVLSAPGGSVLHEHLVRAAGSPVPPAADGRLRVWEHVVADVSGLPGAVEVDPQVVTRWEVRLPSGATAAFVWGLLQQVRTQQDPGA</sequence>
<dbReference type="AlphaFoldDB" id="A0A317QGN6"/>
<proteinExistence type="predicted"/>
<dbReference type="EMBL" id="QGTX01000001">
    <property type="protein sequence ID" value="PWW22432.1"/>
    <property type="molecule type" value="Genomic_DNA"/>
</dbReference>
<gene>
    <name evidence="1" type="ORF">JD79_01585</name>
</gene>
<dbReference type="Proteomes" id="UP000246661">
    <property type="component" value="Unassembled WGS sequence"/>
</dbReference>
<accession>A0A317QGN6</accession>
<reference evidence="2" key="1">
    <citation type="submission" date="2018-05" db="EMBL/GenBank/DDBJ databases">
        <authorList>
            <person name="Klenk H.-P."/>
            <person name="Huntemann M."/>
            <person name="Clum A."/>
            <person name="Pillay M."/>
            <person name="Palaniappan K."/>
            <person name="Varghese N."/>
            <person name="Mikhailova N."/>
            <person name="Stamatis D."/>
            <person name="Reddy T."/>
            <person name="Daum C."/>
            <person name="Shapiro N."/>
            <person name="Ivanova N."/>
            <person name="Kyrpides N."/>
            <person name="Woyke T."/>
        </authorList>
    </citation>
    <scope>NUCLEOTIDE SEQUENCE [LARGE SCALE GENOMIC DNA]</scope>
    <source>
        <strain evidence="2">DSM 45417</strain>
    </source>
</reference>
<comment type="caution">
    <text evidence="1">The sequence shown here is derived from an EMBL/GenBank/DDBJ whole genome shotgun (WGS) entry which is preliminary data.</text>
</comment>
<keyword evidence="2" id="KW-1185">Reference proteome</keyword>
<evidence type="ECO:0000313" key="2">
    <source>
        <dbReference type="Proteomes" id="UP000246661"/>
    </source>
</evidence>
<dbReference type="RefSeq" id="WP_110005057.1">
    <property type="nucleotide sequence ID" value="NZ_QGTX01000001.1"/>
</dbReference>
<dbReference type="OrthoDB" id="3359274at2"/>
<organism evidence="1 2">
    <name type="scientific">Geodermatophilus normandii</name>
    <dbReference type="NCBI Taxonomy" id="1137989"/>
    <lineage>
        <taxon>Bacteria</taxon>
        <taxon>Bacillati</taxon>
        <taxon>Actinomycetota</taxon>
        <taxon>Actinomycetes</taxon>
        <taxon>Geodermatophilales</taxon>
        <taxon>Geodermatophilaceae</taxon>
        <taxon>Geodermatophilus</taxon>
    </lineage>
</organism>
<evidence type="ECO:0000313" key="1">
    <source>
        <dbReference type="EMBL" id="PWW22432.1"/>
    </source>
</evidence>
<name>A0A317QGN6_9ACTN</name>